<reference evidence="2 3" key="1">
    <citation type="journal article" date="2019" name="Commun. Biol.">
        <title>The bagworm genome reveals a unique fibroin gene that provides high tensile strength.</title>
        <authorList>
            <person name="Kono N."/>
            <person name="Nakamura H."/>
            <person name="Ohtoshi R."/>
            <person name="Tomita M."/>
            <person name="Numata K."/>
            <person name="Arakawa K."/>
        </authorList>
    </citation>
    <scope>NUCLEOTIDE SEQUENCE [LARGE SCALE GENOMIC DNA]</scope>
</reference>
<evidence type="ECO:0000313" key="2">
    <source>
        <dbReference type="EMBL" id="GBP11662.1"/>
    </source>
</evidence>
<dbReference type="EMBL" id="BGZK01000047">
    <property type="protein sequence ID" value="GBP11662.1"/>
    <property type="molecule type" value="Genomic_DNA"/>
</dbReference>
<feature type="region of interest" description="Disordered" evidence="1">
    <location>
        <begin position="1"/>
        <end position="38"/>
    </location>
</feature>
<sequence>MSARKWAAALRKDARARADDPSSLLRKQPLPQLSPKRTQFPRNCAVTCSRCARAEAAAASGCASGGVTSRGHSRFHRPRLRRYFASRGRRPDNGRADASKKVLSGRWKAVKCTSRKRRLLAAIAPTQSTRFTLIVVSTLNHQVTRRASATTRFV</sequence>
<protein>
    <submittedName>
        <fullName evidence="2">Uncharacterized protein</fullName>
    </submittedName>
</protein>
<evidence type="ECO:0000256" key="1">
    <source>
        <dbReference type="SAM" id="MobiDB-lite"/>
    </source>
</evidence>
<gene>
    <name evidence="2" type="ORF">EVAR_77785_1</name>
</gene>
<keyword evidence="3" id="KW-1185">Reference proteome</keyword>
<organism evidence="2 3">
    <name type="scientific">Eumeta variegata</name>
    <name type="common">Bagworm moth</name>
    <name type="synonym">Eumeta japonica</name>
    <dbReference type="NCBI Taxonomy" id="151549"/>
    <lineage>
        <taxon>Eukaryota</taxon>
        <taxon>Metazoa</taxon>
        <taxon>Ecdysozoa</taxon>
        <taxon>Arthropoda</taxon>
        <taxon>Hexapoda</taxon>
        <taxon>Insecta</taxon>
        <taxon>Pterygota</taxon>
        <taxon>Neoptera</taxon>
        <taxon>Endopterygota</taxon>
        <taxon>Lepidoptera</taxon>
        <taxon>Glossata</taxon>
        <taxon>Ditrysia</taxon>
        <taxon>Tineoidea</taxon>
        <taxon>Psychidae</taxon>
        <taxon>Oiketicinae</taxon>
        <taxon>Eumeta</taxon>
    </lineage>
</organism>
<name>A0A4C1TB15_EUMVA</name>
<feature type="compositionally biased region" description="Basic and acidic residues" evidence="1">
    <location>
        <begin position="10"/>
        <end position="20"/>
    </location>
</feature>
<proteinExistence type="predicted"/>
<evidence type="ECO:0000313" key="3">
    <source>
        <dbReference type="Proteomes" id="UP000299102"/>
    </source>
</evidence>
<accession>A0A4C1TB15</accession>
<dbReference type="Proteomes" id="UP000299102">
    <property type="component" value="Unassembled WGS sequence"/>
</dbReference>
<dbReference type="AlphaFoldDB" id="A0A4C1TB15"/>
<comment type="caution">
    <text evidence="2">The sequence shown here is derived from an EMBL/GenBank/DDBJ whole genome shotgun (WGS) entry which is preliminary data.</text>
</comment>